<reference evidence="2" key="1">
    <citation type="journal article" date="2019" name="Int. J. Syst. Evol. Microbiol.">
        <title>The Global Catalogue of Microorganisms (GCM) 10K type strain sequencing project: providing services to taxonomists for standard genome sequencing and annotation.</title>
        <authorList>
            <consortium name="The Broad Institute Genomics Platform"/>
            <consortium name="The Broad Institute Genome Sequencing Center for Infectious Disease"/>
            <person name="Wu L."/>
            <person name="Ma J."/>
        </authorList>
    </citation>
    <scope>NUCLEOTIDE SEQUENCE [LARGE SCALE GENOMIC DNA]</scope>
    <source>
        <strain evidence="2">IBRC-M 10813</strain>
    </source>
</reference>
<comment type="caution">
    <text evidence="1">The sequence shown here is derived from an EMBL/GenBank/DDBJ whole genome shotgun (WGS) entry which is preliminary data.</text>
</comment>
<proteinExistence type="predicted"/>
<keyword evidence="2" id="KW-1185">Reference proteome</keyword>
<gene>
    <name evidence="1" type="ORF">ACFOUO_09545</name>
</gene>
<name>A0ABV8JDP3_9BACL</name>
<protein>
    <submittedName>
        <fullName evidence="1">Uncharacterized protein</fullName>
    </submittedName>
</protein>
<dbReference type="EMBL" id="JBHSAP010000009">
    <property type="protein sequence ID" value="MFC4077057.1"/>
    <property type="molecule type" value="Genomic_DNA"/>
</dbReference>
<sequence>MSMDNKQLHQKVIQVKEMQESGVLRFEQPNPIADSLSRVRFDETGQVDPKTVDPNVKALLTLVELY</sequence>
<dbReference type="Proteomes" id="UP001595843">
    <property type="component" value="Unassembled WGS sequence"/>
</dbReference>
<evidence type="ECO:0000313" key="1">
    <source>
        <dbReference type="EMBL" id="MFC4077057.1"/>
    </source>
</evidence>
<organism evidence="1 2">
    <name type="scientific">Salinithrix halophila</name>
    <dbReference type="NCBI Taxonomy" id="1485204"/>
    <lineage>
        <taxon>Bacteria</taxon>
        <taxon>Bacillati</taxon>
        <taxon>Bacillota</taxon>
        <taxon>Bacilli</taxon>
        <taxon>Bacillales</taxon>
        <taxon>Thermoactinomycetaceae</taxon>
        <taxon>Salinithrix</taxon>
    </lineage>
</organism>
<evidence type="ECO:0000313" key="2">
    <source>
        <dbReference type="Proteomes" id="UP001595843"/>
    </source>
</evidence>
<accession>A0ABV8JDP3</accession>